<evidence type="ECO:0000259" key="1">
    <source>
        <dbReference type="Pfam" id="PF01471"/>
    </source>
</evidence>
<dbReference type="STRING" id="1618738.UV76_C0003G0044"/>
<name>A0A0G1DTY2_9BACT</name>
<proteinExistence type="predicted"/>
<sequence>MSNLLKSKFLLGVLVVTVLVVGGVAFLADTASADCTITSTLRAGSTGTEVQCLQSIVGASADGKFGPMTQAAVMAWQSGHGLVADGVVGPLTRAAMMGAPTGNFPAGCTSAAGYSSTTGVKCDSGPSTGLPAGCSSTAGYSPLTGAKCDSSTPAPSGALEGGAGSITVDGLSDFSGEEVGEGQDDVEVLTFEVEADDESDVDVTSIKVELNQQNTADSEDMDDYMESVSVWMGGEMVGEADVENFSESTGHVWSKTISLDGAVIEAGEAEEFTLAVTAANSIDSSDRDSDDWQIGVSSVRFLDAEGVTTTESVTLDIDDDTVDEEVEQRFDFTSSSAASDLELKVSLSDDDDINEAHVLNIDDTDDTTGVEVLSFEIEIEGDSDVTIDEIPVEITTVGMNIDDSISKVTLFADGDKIDSKGVTATDTDETITFNELDFMIEAGDTVLFTVEVDINDLDATAGAEVANGDSIQAQITATERALIDAEDESGDDVATGDMTGTAIGEASIIYDAGISVVVVSKSTEVSTVDAQPDTVQFTWVLDVTAFDANAYITSEVANIVATADDSATEVNVLYTDDSSVASQLEDFTETITSSADTVTGDAGAYGAEYNGDVLYQIDDGDTERFTITVSAENDAAGAEGVVNSVSAFLSSLQWTTDDVTATTLDASTAVMNGYTFNMEDNTQTPVKTAK</sequence>
<evidence type="ECO:0000313" key="3">
    <source>
        <dbReference type="Proteomes" id="UP000034646"/>
    </source>
</evidence>
<dbReference type="Pfam" id="PF01471">
    <property type="entry name" value="PG_binding_1"/>
    <property type="match status" value="1"/>
</dbReference>
<organism evidence="2 3">
    <name type="scientific">Candidatus Nomurabacteria bacterium GW2011_GWA2_43_15</name>
    <dbReference type="NCBI Taxonomy" id="1618738"/>
    <lineage>
        <taxon>Bacteria</taxon>
        <taxon>Candidatus Nomuraibacteriota</taxon>
    </lineage>
</organism>
<dbReference type="InterPro" id="IPR036366">
    <property type="entry name" value="PGBDSf"/>
</dbReference>
<reference evidence="2 3" key="1">
    <citation type="journal article" date="2015" name="Nature">
        <title>rRNA introns, odd ribosomes, and small enigmatic genomes across a large radiation of phyla.</title>
        <authorList>
            <person name="Brown C.T."/>
            <person name="Hug L.A."/>
            <person name="Thomas B.C."/>
            <person name="Sharon I."/>
            <person name="Castelle C.J."/>
            <person name="Singh A."/>
            <person name="Wilkins M.J."/>
            <person name="Williams K.H."/>
            <person name="Banfield J.F."/>
        </authorList>
    </citation>
    <scope>NUCLEOTIDE SEQUENCE [LARGE SCALE GENOMIC DNA]</scope>
</reference>
<protein>
    <submittedName>
        <fullName evidence="2">Cell wall lytic activity</fullName>
    </submittedName>
</protein>
<feature type="domain" description="Peptidoglycan binding-like" evidence="1">
    <location>
        <begin position="60"/>
        <end position="96"/>
    </location>
</feature>
<dbReference type="EMBL" id="LCFS01000003">
    <property type="protein sequence ID" value="KKT01068.1"/>
    <property type="molecule type" value="Genomic_DNA"/>
</dbReference>
<dbReference type="InterPro" id="IPR036365">
    <property type="entry name" value="PGBD-like_sf"/>
</dbReference>
<gene>
    <name evidence="2" type="ORF">UV76_C0003G0044</name>
</gene>
<evidence type="ECO:0000313" key="2">
    <source>
        <dbReference type="EMBL" id="KKT01068.1"/>
    </source>
</evidence>
<dbReference type="Proteomes" id="UP000034646">
    <property type="component" value="Unassembled WGS sequence"/>
</dbReference>
<dbReference type="InterPro" id="IPR002477">
    <property type="entry name" value="Peptidoglycan-bd-like"/>
</dbReference>
<comment type="caution">
    <text evidence="2">The sequence shown here is derived from an EMBL/GenBank/DDBJ whole genome shotgun (WGS) entry which is preliminary data.</text>
</comment>
<dbReference type="SUPFAM" id="SSF47090">
    <property type="entry name" value="PGBD-like"/>
    <property type="match status" value="1"/>
</dbReference>
<dbReference type="Gene3D" id="1.10.101.10">
    <property type="entry name" value="PGBD-like superfamily/PGBD"/>
    <property type="match status" value="1"/>
</dbReference>
<accession>A0A0G1DTY2</accession>
<dbReference type="AlphaFoldDB" id="A0A0G1DTY2"/>